<proteinExistence type="inferred from homology"/>
<dbReference type="InterPro" id="IPR027417">
    <property type="entry name" value="P-loop_NTPase"/>
</dbReference>
<comment type="similarity">
    <text evidence="2">Belongs to the PhoH family.</text>
</comment>
<dbReference type="PANTHER" id="PTHR30473">
    <property type="entry name" value="PROTEIN PHOH"/>
    <property type="match status" value="1"/>
</dbReference>
<reference evidence="8" key="1">
    <citation type="submission" date="2020-05" db="EMBL/GenBank/DDBJ databases">
        <authorList>
            <person name="Chiriac C."/>
            <person name="Salcher M."/>
            <person name="Ghai R."/>
            <person name="Kavagutti S V."/>
        </authorList>
    </citation>
    <scope>NUCLEOTIDE SEQUENCE</scope>
</reference>
<evidence type="ECO:0000313" key="8">
    <source>
        <dbReference type="EMBL" id="CAB4869971.1"/>
    </source>
</evidence>
<dbReference type="SUPFAM" id="SSF52540">
    <property type="entry name" value="P-loop containing nucleoside triphosphate hydrolases"/>
    <property type="match status" value="1"/>
</dbReference>
<evidence type="ECO:0000256" key="6">
    <source>
        <dbReference type="ARBA" id="ARBA00039970"/>
    </source>
</evidence>
<dbReference type="AlphaFoldDB" id="A0A6J7DHT2"/>
<evidence type="ECO:0000256" key="1">
    <source>
        <dbReference type="ARBA" id="ARBA00004496"/>
    </source>
</evidence>
<protein>
    <recommendedName>
        <fullName evidence="6">PhoH-like protein</fullName>
    </recommendedName>
</protein>
<name>A0A6J7DHT2_9ZZZZ</name>
<evidence type="ECO:0000256" key="5">
    <source>
        <dbReference type="ARBA" id="ARBA00022840"/>
    </source>
</evidence>
<keyword evidence="3" id="KW-0963">Cytoplasm</keyword>
<keyword evidence="5" id="KW-0067">ATP-binding</keyword>
<evidence type="ECO:0000256" key="4">
    <source>
        <dbReference type="ARBA" id="ARBA00022741"/>
    </source>
</evidence>
<evidence type="ECO:0000256" key="2">
    <source>
        <dbReference type="ARBA" id="ARBA00010393"/>
    </source>
</evidence>
<keyword evidence="4" id="KW-0547">Nucleotide-binding</keyword>
<evidence type="ECO:0000259" key="7">
    <source>
        <dbReference type="Pfam" id="PF02562"/>
    </source>
</evidence>
<dbReference type="GO" id="GO:0005524">
    <property type="term" value="F:ATP binding"/>
    <property type="evidence" value="ECO:0007669"/>
    <property type="project" value="UniProtKB-KW"/>
</dbReference>
<evidence type="ECO:0000256" key="3">
    <source>
        <dbReference type="ARBA" id="ARBA00022490"/>
    </source>
</evidence>
<accession>A0A6J7DHT2</accession>
<dbReference type="InterPro" id="IPR051451">
    <property type="entry name" value="PhoH2-like"/>
</dbReference>
<dbReference type="Pfam" id="PF02562">
    <property type="entry name" value="PhoH"/>
    <property type="match status" value="1"/>
</dbReference>
<sequence>MTRPAVEAGEHLGFLPGTLSEKIDPYLRPLFDALHDMIDIDTVPRLMQSGVIEVAPLAYMRGRSLNDAFIILDEAQNTTPEQMKMFLTRLGFGSKMVITGDVTQVDLPNGQHSGLRVVRDILGDIDDIAFLELTAEDVVRHRLIGDIVKAYDNFDEQRQALRPIRQ</sequence>
<dbReference type="Gene3D" id="3.40.50.300">
    <property type="entry name" value="P-loop containing nucleotide triphosphate hydrolases"/>
    <property type="match status" value="1"/>
</dbReference>
<dbReference type="PANTHER" id="PTHR30473:SF1">
    <property type="entry name" value="PHOH-LIKE PROTEIN"/>
    <property type="match status" value="1"/>
</dbReference>
<gene>
    <name evidence="8" type="ORF">UFOPK3342_00912</name>
</gene>
<dbReference type="GO" id="GO:0005829">
    <property type="term" value="C:cytosol"/>
    <property type="evidence" value="ECO:0007669"/>
    <property type="project" value="TreeGrafter"/>
</dbReference>
<organism evidence="8">
    <name type="scientific">freshwater metagenome</name>
    <dbReference type="NCBI Taxonomy" id="449393"/>
    <lineage>
        <taxon>unclassified sequences</taxon>
        <taxon>metagenomes</taxon>
        <taxon>ecological metagenomes</taxon>
    </lineage>
</organism>
<feature type="domain" description="PhoH-like protein" evidence="7">
    <location>
        <begin position="1"/>
        <end position="152"/>
    </location>
</feature>
<dbReference type="EMBL" id="CAFBLH010000027">
    <property type="protein sequence ID" value="CAB4869971.1"/>
    <property type="molecule type" value="Genomic_DNA"/>
</dbReference>
<dbReference type="InterPro" id="IPR003714">
    <property type="entry name" value="PhoH"/>
</dbReference>
<comment type="subcellular location">
    <subcellularLocation>
        <location evidence="1">Cytoplasm</location>
    </subcellularLocation>
</comment>